<dbReference type="InterPro" id="IPR021889">
    <property type="entry name" value="DUF3500"/>
</dbReference>
<dbReference type="Pfam" id="PF12006">
    <property type="entry name" value="DUF3500"/>
    <property type="match status" value="1"/>
</dbReference>
<feature type="region of interest" description="Disordered" evidence="1">
    <location>
        <begin position="205"/>
        <end position="226"/>
    </location>
</feature>
<accession>A0A382D5K4</accession>
<gene>
    <name evidence="2" type="ORF">METZ01_LOCUS186572</name>
</gene>
<dbReference type="EMBL" id="UINC01037756">
    <property type="protein sequence ID" value="SVB33718.1"/>
    <property type="molecule type" value="Genomic_DNA"/>
</dbReference>
<evidence type="ECO:0008006" key="3">
    <source>
        <dbReference type="Google" id="ProtNLM"/>
    </source>
</evidence>
<evidence type="ECO:0000256" key="1">
    <source>
        <dbReference type="SAM" id="MobiDB-lite"/>
    </source>
</evidence>
<organism evidence="2">
    <name type="scientific">marine metagenome</name>
    <dbReference type="NCBI Taxonomy" id="408172"/>
    <lineage>
        <taxon>unclassified sequences</taxon>
        <taxon>metagenomes</taxon>
        <taxon>ecological metagenomes</taxon>
    </lineage>
</organism>
<dbReference type="PANTHER" id="PTHR37489">
    <property type="entry name" value="DUF3500 DOMAIN-CONTAINING PROTEIN"/>
    <property type="match status" value="1"/>
</dbReference>
<sequence length="226" mass="25158">MARTIFNIGCLVVLLGTIAYTQQAPEPAAAMTTAAIKFLDSLSDDQESAARFAFNSEDRFDWHFIPRERKGVPLKTMTSSQRSAALDLVRSGLSEDGFTKAESIRQLEQILFELEGRDIRDPDLYFFMVFGEPGDRSTWGWRYEGHHLSHNWTIVNGTAIAASPQFFGTNPAEVRDGPKRGQRVLGSEEDQARALLVSLNTSQRASAMLSDEAPRDILTSSEREVA</sequence>
<evidence type="ECO:0000313" key="2">
    <source>
        <dbReference type="EMBL" id="SVB33718.1"/>
    </source>
</evidence>
<feature type="non-terminal residue" evidence="2">
    <location>
        <position position="226"/>
    </location>
</feature>
<name>A0A382D5K4_9ZZZZ</name>
<proteinExistence type="predicted"/>
<protein>
    <recommendedName>
        <fullName evidence="3">DUF3500 domain-containing protein</fullName>
    </recommendedName>
</protein>
<dbReference type="PANTHER" id="PTHR37489:SF1">
    <property type="entry name" value="DUF3500 DOMAIN-CONTAINING PROTEIN"/>
    <property type="match status" value="1"/>
</dbReference>
<dbReference type="AlphaFoldDB" id="A0A382D5K4"/>
<reference evidence="2" key="1">
    <citation type="submission" date="2018-05" db="EMBL/GenBank/DDBJ databases">
        <authorList>
            <person name="Lanie J.A."/>
            <person name="Ng W.-L."/>
            <person name="Kazmierczak K.M."/>
            <person name="Andrzejewski T.M."/>
            <person name="Davidsen T.M."/>
            <person name="Wayne K.J."/>
            <person name="Tettelin H."/>
            <person name="Glass J.I."/>
            <person name="Rusch D."/>
            <person name="Podicherti R."/>
            <person name="Tsui H.-C.T."/>
            <person name="Winkler M.E."/>
        </authorList>
    </citation>
    <scope>NUCLEOTIDE SEQUENCE</scope>
</reference>